<dbReference type="Gene3D" id="3.40.50.12240">
    <property type="match status" value="1"/>
</dbReference>
<keyword evidence="5" id="KW-0067">ATP-binding</keyword>
<evidence type="ECO:0000256" key="5">
    <source>
        <dbReference type="ARBA" id="ARBA00022840"/>
    </source>
</evidence>
<evidence type="ECO:0000256" key="4">
    <source>
        <dbReference type="ARBA" id="ARBA00022741"/>
    </source>
</evidence>
<keyword evidence="3" id="KW-0963">Cytoplasm</keyword>
<evidence type="ECO:0000313" key="12">
    <source>
        <dbReference type="Proteomes" id="UP000317977"/>
    </source>
</evidence>
<dbReference type="InterPro" id="IPR003593">
    <property type="entry name" value="AAA+_ATPase"/>
</dbReference>
<organism evidence="11 12">
    <name type="scientific">Rubripirellula reticaptiva</name>
    <dbReference type="NCBI Taxonomy" id="2528013"/>
    <lineage>
        <taxon>Bacteria</taxon>
        <taxon>Pseudomonadati</taxon>
        <taxon>Planctomycetota</taxon>
        <taxon>Planctomycetia</taxon>
        <taxon>Pirellulales</taxon>
        <taxon>Pirellulaceae</taxon>
        <taxon>Rubripirellula</taxon>
    </lineage>
</organism>
<comment type="caution">
    <text evidence="11">The sequence shown here is derived from an EMBL/GenBank/DDBJ whole genome shotgun (WGS) entry which is preliminary data.</text>
</comment>
<evidence type="ECO:0000313" key="11">
    <source>
        <dbReference type="EMBL" id="TWU57518.1"/>
    </source>
</evidence>
<dbReference type="CDD" id="cd01136">
    <property type="entry name" value="ATPase_flagellum-secretory_path_III"/>
    <property type="match status" value="1"/>
</dbReference>
<dbReference type="SMART" id="SM00382">
    <property type="entry name" value="AAA"/>
    <property type="match status" value="1"/>
</dbReference>
<dbReference type="PANTHER" id="PTHR15184">
    <property type="entry name" value="ATP SYNTHASE"/>
    <property type="match status" value="1"/>
</dbReference>
<evidence type="ECO:0000259" key="10">
    <source>
        <dbReference type="SMART" id="SM00382"/>
    </source>
</evidence>
<dbReference type="InterPro" id="IPR005714">
    <property type="entry name" value="ATPase_T3SS_FliI/YscN"/>
</dbReference>
<feature type="region of interest" description="Disordered" evidence="9">
    <location>
        <begin position="466"/>
        <end position="516"/>
    </location>
</feature>
<evidence type="ECO:0000256" key="6">
    <source>
        <dbReference type="ARBA" id="ARBA00022927"/>
    </source>
</evidence>
<dbReference type="SUPFAM" id="SSF52540">
    <property type="entry name" value="P-loop containing nucleoside triphosphate hydrolases"/>
    <property type="match status" value="1"/>
</dbReference>
<dbReference type="Proteomes" id="UP000317977">
    <property type="component" value="Unassembled WGS sequence"/>
</dbReference>
<evidence type="ECO:0000256" key="9">
    <source>
        <dbReference type="SAM" id="MobiDB-lite"/>
    </source>
</evidence>
<dbReference type="Pfam" id="PF18269">
    <property type="entry name" value="T3SS_ATPase_C"/>
    <property type="match status" value="1"/>
</dbReference>
<sequence>MTSSMLPKFKLKLPSLPDRDSTSEMIAKAMVHEVRGRVAAVIGETLEIEGMTAPIGAICELTMTDGTTLRGRVIGFRGVRPVLAPMERLSAVSAGDPVRLIDRSAKLRVGPSLCGRVIDAFGDPIDGRPLPPDLVAVDADRSPPDSLDRPPIDTILQTGVRVIDTMLTCGQGQRIGIFAGSGVGKSTLLGMLARGSKADKIVIGMIGERGREVQEFINRSLGEAGLARSVVVVATSDRPAAQRVSAAWTATAIAEAFRDKGENVLLLLDSVTRFAMAQRELGLAAGEPPTTRGYPPSVFNMLPRLVERTGRTTKGSITAFYTVLVEGDDNNEPIADTLRGLLDGHIMLSRALTAQAQWPPIDVLESLSRLQAHLIDADMSATVSAARRHLAVYRQNADLISIGAYRSGSDHNIDAAIAMREPLKMLLTQQADEIAPLDQSQRQLTQLMQMPIGALNAAMAGQNIANKNPSSATAPAPTAQTTGGQTPGSPASESQTPRPVQPRTPSQTAKDQRILS</sequence>
<dbReference type="InterPro" id="IPR027417">
    <property type="entry name" value="P-loop_NTPase"/>
</dbReference>
<dbReference type="GO" id="GO:0005524">
    <property type="term" value="F:ATP binding"/>
    <property type="evidence" value="ECO:0007669"/>
    <property type="project" value="UniProtKB-KW"/>
</dbReference>
<dbReference type="OrthoDB" id="9802718at2"/>
<comment type="subcellular location">
    <subcellularLocation>
        <location evidence="1">Cytoplasm</location>
    </subcellularLocation>
</comment>
<evidence type="ECO:0000256" key="7">
    <source>
        <dbReference type="ARBA" id="ARBA00022967"/>
    </source>
</evidence>
<dbReference type="NCBIfam" id="TIGR01026">
    <property type="entry name" value="fliI_yscN"/>
    <property type="match status" value="1"/>
</dbReference>
<dbReference type="GO" id="GO:0030254">
    <property type="term" value="P:protein secretion by the type III secretion system"/>
    <property type="evidence" value="ECO:0007669"/>
    <property type="project" value="InterPro"/>
</dbReference>
<dbReference type="PANTHER" id="PTHR15184:SF9">
    <property type="entry name" value="SPI-1 TYPE 3 SECRETION SYSTEM ATPASE"/>
    <property type="match status" value="1"/>
</dbReference>
<evidence type="ECO:0000256" key="2">
    <source>
        <dbReference type="ARBA" id="ARBA00022448"/>
    </source>
</evidence>
<dbReference type="GO" id="GO:0005737">
    <property type="term" value="C:cytoplasm"/>
    <property type="evidence" value="ECO:0007669"/>
    <property type="project" value="UniProtKB-SubCell"/>
</dbReference>
<dbReference type="RefSeq" id="WP_146532409.1">
    <property type="nucleotide sequence ID" value="NZ_SJPX01000001.1"/>
</dbReference>
<name>A0A5C6F800_9BACT</name>
<dbReference type="FunFam" id="3.40.50.12240:FF:000002">
    <property type="entry name" value="Flagellum-specific ATP synthase FliI"/>
    <property type="match status" value="1"/>
</dbReference>
<dbReference type="InterPro" id="IPR020003">
    <property type="entry name" value="ATPase_a/bsu_AS"/>
</dbReference>
<evidence type="ECO:0000256" key="8">
    <source>
        <dbReference type="ARBA" id="ARBA00034006"/>
    </source>
</evidence>
<keyword evidence="7" id="KW-1278">Translocase</keyword>
<gene>
    <name evidence="11" type="primary">yscN</name>
    <name evidence="11" type="ORF">Poly59_04250</name>
</gene>
<dbReference type="GO" id="GO:0046933">
    <property type="term" value="F:proton-transporting ATP synthase activity, rotational mechanism"/>
    <property type="evidence" value="ECO:0007669"/>
    <property type="project" value="TreeGrafter"/>
</dbReference>
<feature type="compositionally biased region" description="Low complexity" evidence="9">
    <location>
        <begin position="469"/>
        <end position="492"/>
    </location>
</feature>
<protein>
    <submittedName>
        <fullName evidence="11">Putative ATP synthase YscN</fullName>
    </submittedName>
</protein>
<dbReference type="InterPro" id="IPR040627">
    <property type="entry name" value="T3SS_ATPase_C"/>
</dbReference>
<feature type="compositionally biased region" description="Polar residues" evidence="9">
    <location>
        <begin position="493"/>
        <end position="509"/>
    </location>
</feature>
<comment type="catalytic activity">
    <reaction evidence="8">
        <text>ATP + H2O + cellular proteinSide 1 = ADP + phosphate + cellular proteinSide 2.</text>
        <dbReference type="EC" id="7.4.2.8"/>
    </reaction>
</comment>
<keyword evidence="6" id="KW-0653">Protein transport</keyword>
<dbReference type="EMBL" id="SJPX01000001">
    <property type="protein sequence ID" value="TWU57518.1"/>
    <property type="molecule type" value="Genomic_DNA"/>
</dbReference>
<dbReference type="AlphaFoldDB" id="A0A5C6F800"/>
<dbReference type="PROSITE" id="PS00152">
    <property type="entry name" value="ATPASE_ALPHA_BETA"/>
    <property type="match status" value="1"/>
</dbReference>
<keyword evidence="12" id="KW-1185">Reference proteome</keyword>
<feature type="domain" description="AAA+ ATPase" evidence="10">
    <location>
        <begin position="171"/>
        <end position="352"/>
    </location>
</feature>
<keyword evidence="4" id="KW-0547">Nucleotide-binding</keyword>
<dbReference type="InterPro" id="IPR004100">
    <property type="entry name" value="ATPase_F1/V1/A1_a/bsu_N"/>
</dbReference>
<dbReference type="GO" id="GO:0030257">
    <property type="term" value="C:type III protein secretion system complex"/>
    <property type="evidence" value="ECO:0007669"/>
    <property type="project" value="InterPro"/>
</dbReference>
<keyword evidence="2" id="KW-0813">Transport</keyword>
<accession>A0A5C6F800</accession>
<dbReference type="GO" id="GO:0008564">
    <property type="term" value="F:protein-exporting ATPase activity"/>
    <property type="evidence" value="ECO:0007669"/>
    <property type="project" value="UniProtKB-EC"/>
</dbReference>
<reference evidence="11 12" key="1">
    <citation type="submission" date="2019-02" db="EMBL/GenBank/DDBJ databases">
        <title>Deep-cultivation of Planctomycetes and their phenomic and genomic characterization uncovers novel biology.</title>
        <authorList>
            <person name="Wiegand S."/>
            <person name="Jogler M."/>
            <person name="Boedeker C."/>
            <person name="Pinto D."/>
            <person name="Vollmers J."/>
            <person name="Rivas-Marin E."/>
            <person name="Kohn T."/>
            <person name="Peeters S.H."/>
            <person name="Heuer A."/>
            <person name="Rast P."/>
            <person name="Oberbeckmann S."/>
            <person name="Bunk B."/>
            <person name="Jeske O."/>
            <person name="Meyerdierks A."/>
            <person name="Storesund J.E."/>
            <person name="Kallscheuer N."/>
            <person name="Luecker S."/>
            <person name="Lage O.M."/>
            <person name="Pohl T."/>
            <person name="Merkel B.J."/>
            <person name="Hornburger P."/>
            <person name="Mueller R.-W."/>
            <person name="Bruemmer F."/>
            <person name="Labrenz M."/>
            <person name="Spormann A.M."/>
            <person name="Op Den Camp H."/>
            <person name="Overmann J."/>
            <person name="Amann R."/>
            <person name="Jetten M.S.M."/>
            <person name="Mascher T."/>
            <person name="Medema M.H."/>
            <person name="Devos D.P."/>
            <person name="Kaster A.-K."/>
            <person name="Ovreas L."/>
            <person name="Rohde M."/>
            <person name="Galperin M.Y."/>
            <person name="Jogler C."/>
        </authorList>
    </citation>
    <scope>NUCLEOTIDE SEQUENCE [LARGE SCALE GENOMIC DNA]</scope>
    <source>
        <strain evidence="11 12">Poly59</strain>
    </source>
</reference>
<dbReference type="GO" id="GO:0016887">
    <property type="term" value="F:ATP hydrolysis activity"/>
    <property type="evidence" value="ECO:0007669"/>
    <property type="project" value="InterPro"/>
</dbReference>
<dbReference type="InterPro" id="IPR050053">
    <property type="entry name" value="ATPase_alpha/beta_chains"/>
</dbReference>
<proteinExistence type="predicted"/>
<dbReference type="Pfam" id="PF00006">
    <property type="entry name" value="ATP-synt_ab"/>
    <property type="match status" value="1"/>
</dbReference>
<dbReference type="Pfam" id="PF02874">
    <property type="entry name" value="ATP-synt_ab_N"/>
    <property type="match status" value="1"/>
</dbReference>
<evidence type="ECO:0000256" key="1">
    <source>
        <dbReference type="ARBA" id="ARBA00004496"/>
    </source>
</evidence>
<evidence type="ECO:0000256" key="3">
    <source>
        <dbReference type="ARBA" id="ARBA00022490"/>
    </source>
</evidence>
<dbReference type="InterPro" id="IPR000194">
    <property type="entry name" value="ATPase_F1/V1/A1_a/bsu_nucl-bd"/>
</dbReference>